<accession>A0A4U3L3S9</accession>
<dbReference type="FunFam" id="3.90.400.10:FF:000002">
    <property type="entry name" value="Sucrose isomerase"/>
    <property type="match status" value="1"/>
</dbReference>
<dbReference type="InterPro" id="IPR017853">
    <property type="entry name" value="GH"/>
</dbReference>
<reference evidence="5 6" key="1">
    <citation type="submission" date="2019-05" db="EMBL/GenBank/DDBJ databases">
        <title>Panacibacter sp. strain 17mud1-8 Genome sequencing and assembly.</title>
        <authorList>
            <person name="Chhetri G."/>
        </authorList>
    </citation>
    <scope>NUCLEOTIDE SEQUENCE [LARGE SCALE GENOMIC DNA]</scope>
    <source>
        <strain evidence="5 6">17mud1-8</strain>
    </source>
</reference>
<keyword evidence="2" id="KW-0378">Hydrolase</keyword>
<dbReference type="OrthoDB" id="9806009at2"/>
<keyword evidence="6" id="KW-1185">Reference proteome</keyword>
<dbReference type="SMART" id="SM00642">
    <property type="entry name" value="Aamy"/>
    <property type="match status" value="1"/>
</dbReference>
<evidence type="ECO:0000313" key="5">
    <source>
        <dbReference type="EMBL" id="TKK69748.1"/>
    </source>
</evidence>
<dbReference type="GO" id="GO:0016798">
    <property type="term" value="F:hydrolase activity, acting on glycosyl bonds"/>
    <property type="evidence" value="ECO:0007669"/>
    <property type="project" value="UniProtKB-KW"/>
</dbReference>
<name>A0A4U3L3S9_9BACT</name>
<dbReference type="RefSeq" id="WP_137260969.1">
    <property type="nucleotide sequence ID" value="NZ_SZQL01000004.1"/>
</dbReference>
<comment type="similarity">
    <text evidence="1">Belongs to the glycosyl hydrolase 13 family.</text>
</comment>
<feature type="domain" description="Glycosyl hydrolase family 13 catalytic" evidence="4">
    <location>
        <begin position="18"/>
        <end position="396"/>
    </location>
</feature>
<dbReference type="CDD" id="cd11331">
    <property type="entry name" value="AmyAc_OligoGlu_like"/>
    <property type="match status" value="1"/>
</dbReference>
<proteinExistence type="inferred from homology"/>
<dbReference type="InterPro" id="IPR013780">
    <property type="entry name" value="Glyco_hydro_b"/>
</dbReference>
<dbReference type="InterPro" id="IPR006047">
    <property type="entry name" value="GH13_cat_dom"/>
</dbReference>
<dbReference type="PANTHER" id="PTHR10357:SF179">
    <property type="entry name" value="NEUTRAL AND BASIC AMINO ACID TRANSPORT PROTEIN RBAT"/>
    <property type="match status" value="1"/>
</dbReference>
<dbReference type="Pfam" id="PF00128">
    <property type="entry name" value="Alpha-amylase"/>
    <property type="match status" value="1"/>
</dbReference>
<dbReference type="GO" id="GO:0005975">
    <property type="term" value="P:carbohydrate metabolic process"/>
    <property type="evidence" value="ECO:0007669"/>
    <property type="project" value="InterPro"/>
</dbReference>
<dbReference type="Proteomes" id="UP000305848">
    <property type="component" value="Unassembled WGS sequence"/>
</dbReference>
<keyword evidence="3" id="KW-0326">Glycosidase</keyword>
<evidence type="ECO:0000259" key="4">
    <source>
        <dbReference type="SMART" id="SM00642"/>
    </source>
</evidence>
<dbReference type="EMBL" id="SZQL01000004">
    <property type="protein sequence ID" value="TKK69748.1"/>
    <property type="molecule type" value="Genomic_DNA"/>
</dbReference>
<organism evidence="5 6">
    <name type="scientific">Ilyomonas limi</name>
    <dbReference type="NCBI Taxonomy" id="2575867"/>
    <lineage>
        <taxon>Bacteria</taxon>
        <taxon>Pseudomonadati</taxon>
        <taxon>Bacteroidota</taxon>
        <taxon>Chitinophagia</taxon>
        <taxon>Chitinophagales</taxon>
        <taxon>Chitinophagaceae</taxon>
        <taxon>Ilyomonas</taxon>
    </lineage>
</organism>
<dbReference type="AlphaFoldDB" id="A0A4U3L3S9"/>
<dbReference type="Gene3D" id="3.20.20.80">
    <property type="entry name" value="Glycosidases"/>
    <property type="match status" value="1"/>
</dbReference>
<protein>
    <submittedName>
        <fullName evidence="5">Alpha-amylase</fullName>
    </submittedName>
</protein>
<sequence length="536" mass="60895">MRAISNEYLWWQKGIIYEVYVRSFKDSNGDGIGDLQGVLSKLDYLHWLGIKAIWLTPVYPSPMKDFGYDVYDYKGIHPQYGTMHDFDELLQAVHARDMKLVMDLVPNHTSDEHSWFKASSSSKDNPKRDWYIWHDAKPDGTPPNNWLSVFGGSAWEWDGRTQQYYLHSFLKAQPDLNFRNKEVQQAIFEVMQFWLDKGIDGFRVDSIAHLVKDKLLRDNPSNPYYNPSMPVSQQLVQLFSTNRPEVHDVIHAMRAVLDKYENKVMIGELYLSVSGIISYYGYDNKGVQLPANFQLITDPWNAETLAVTLAKSEALVPQSAWPHWAIGNHDQSRVISRVGKSLAKVAALLLLTLRGTPTMYYGDEIGMHDVNIPVGEMQDPQGLMEPEKNFSRDPQRTPMQWSNEEQAGFSSGEPWLPVGGNYAAINVAAAQQDDHSLLMLYKQLISLRQSEPSLSTGEYFPVFANSEMLAYIRQQEGVNRFLIVLNISKVKGYYVQDKIRLSGTVALATSKSMEGKVVGKIIELEGGEGIIVRLNN</sequence>
<dbReference type="PANTHER" id="PTHR10357">
    <property type="entry name" value="ALPHA-AMYLASE FAMILY MEMBER"/>
    <property type="match status" value="1"/>
</dbReference>
<evidence type="ECO:0000313" key="6">
    <source>
        <dbReference type="Proteomes" id="UP000305848"/>
    </source>
</evidence>
<dbReference type="InterPro" id="IPR045857">
    <property type="entry name" value="O16G_dom_2"/>
</dbReference>
<comment type="caution">
    <text evidence="5">The sequence shown here is derived from an EMBL/GenBank/DDBJ whole genome shotgun (WGS) entry which is preliminary data.</text>
</comment>
<dbReference type="Gene3D" id="2.60.40.1180">
    <property type="entry name" value="Golgi alpha-mannosidase II"/>
    <property type="match status" value="1"/>
</dbReference>
<evidence type="ECO:0000256" key="3">
    <source>
        <dbReference type="ARBA" id="ARBA00023295"/>
    </source>
</evidence>
<dbReference type="Gene3D" id="3.90.400.10">
    <property type="entry name" value="Oligo-1,6-glucosidase, Domain 2"/>
    <property type="match status" value="1"/>
</dbReference>
<evidence type="ECO:0000256" key="1">
    <source>
        <dbReference type="ARBA" id="ARBA00008061"/>
    </source>
</evidence>
<dbReference type="SUPFAM" id="SSF51445">
    <property type="entry name" value="(Trans)glycosidases"/>
    <property type="match status" value="1"/>
</dbReference>
<gene>
    <name evidence="5" type="ORF">FC093_06560</name>
</gene>
<evidence type="ECO:0000256" key="2">
    <source>
        <dbReference type="ARBA" id="ARBA00022801"/>
    </source>
</evidence>